<organism evidence="2 3">
    <name type="scientific">Portunus trituberculatus</name>
    <name type="common">Swimming crab</name>
    <name type="synonym">Neptunus trituberculatus</name>
    <dbReference type="NCBI Taxonomy" id="210409"/>
    <lineage>
        <taxon>Eukaryota</taxon>
        <taxon>Metazoa</taxon>
        <taxon>Ecdysozoa</taxon>
        <taxon>Arthropoda</taxon>
        <taxon>Crustacea</taxon>
        <taxon>Multicrustacea</taxon>
        <taxon>Malacostraca</taxon>
        <taxon>Eumalacostraca</taxon>
        <taxon>Eucarida</taxon>
        <taxon>Decapoda</taxon>
        <taxon>Pleocyemata</taxon>
        <taxon>Brachyura</taxon>
        <taxon>Eubrachyura</taxon>
        <taxon>Portunoidea</taxon>
        <taxon>Portunidae</taxon>
        <taxon>Portuninae</taxon>
        <taxon>Portunus</taxon>
    </lineage>
</organism>
<feature type="compositionally biased region" description="Pro residues" evidence="1">
    <location>
        <begin position="16"/>
        <end position="29"/>
    </location>
</feature>
<reference evidence="2 3" key="1">
    <citation type="submission" date="2019-05" db="EMBL/GenBank/DDBJ databases">
        <title>Another draft genome of Portunus trituberculatus and its Hox gene families provides insights of decapod evolution.</title>
        <authorList>
            <person name="Jeong J.-H."/>
            <person name="Song I."/>
            <person name="Kim S."/>
            <person name="Choi T."/>
            <person name="Kim D."/>
            <person name="Ryu S."/>
            <person name="Kim W."/>
        </authorList>
    </citation>
    <scope>NUCLEOTIDE SEQUENCE [LARGE SCALE GENOMIC DNA]</scope>
    <source>
        <tissue evidence="2">Muscle</tissue>
    </source>
</reference>
<comment type="caution">
    <text evidence="2">The sequence shown here is derived from an EMBL/GenBank/DDBJ whole genome shotgun (WGS) entry which is preliminary data.</text>
</comment>
<keyword evidence="3" id="KW-1185">Reference proteome</keyword>
<proteinExistence type="predicted"/>
<evidence type="ECO:0000313" key="3">
    <source>
        <dbReference type="Proteomes" id="UP000324222"/>
    </source>
</evidence>
<feature type="region of interest" description="Disordered" evidence="1">
    <location>
        <begin position="1"/>
        <end position="32"/>
    </location>
</feature>
<dbReference type="Proteomes" id="UP000324222">
    <property type="component" value="Unassembled WGS sequence"/>
</dbReference>
<dbReference type="EMBL" id="VSRR010060769">
    <property type="protein sequence ID" value="MPC82798.1"/>
    <property type="molecule type" value="Genomic_DNA"/>
</dbReference>
<evidence type="ECO:0000256" key="1">
    <source>
        <dbReference type="SAM" id="MobiDB-lite"/>
    </source>
</evidence>
<gene>
    <name evidence="2" type="ORF">E2C01_077481</name>
</gene>
<protein>
    <submittedName>
        <fullName evidence="2">Uncharacterized protein</fullName>
    </submittedName>
</protein>
<dbReference type="AlphaFoldDB" id="A0A5B7IPU4"/>
<accession>A0A5B7IPU4</accession>
<name>A0A5B7IPU4_PORTR</name>
<evidence type="ECO:0000313" key="2">
    <source>
        <dbReference type="EMBL" id="MPC82798.1"/>
    </source>
</evidence>
<sequence length="95" mass="10417">MAGGTANLAASSPTPLSKPAPPSPPPPRPTLKLTNLGHVFDNHSQRLFDIRELLEALLVPKEQTRERRPFLSCAPYAYLPPPPPHINTPLNYVAF</sequence>